<dbReference type="EnsemblMetazoa" id="XM_050647549.1">
    <property type="protein sequence ID" value="XP_050503506.1"/>
    <property type="gene ID" value="LOC126882576"/>
</dbReference>
<sequence>MGDLTDLVARRGVIKGQLSRFETFINNIRDNELQFIELRLRKSKCEENWDKFADIQSKIEILDSSGKQLDERVSFEDNYIRIIALAEGKLQNSYDGSKNAGISKNTENRAPSERGALLKHTNNRAPTERGALVKNRDNRAQTERRNHRVEGCTMPGCSACGRNHNVLLHISGNFGRNISDSVNTNVASRGTPQTDNNTAPVFSGTGYEIRFTGNTVTENTVTENTVTENEVTEHTTAGNAVTGNVDTGTRVNNNNTANNTVNRINSGNNNDREDTAKTAHNTGNQVNNNNTANNTANRINSGNNNNRESTVNTADNLGNNYNENSKAQGNTEGTRTCEQDIVHSYKSVRISENTDSREILLSTEQLQIMEKSGKLSDCKALLDGASKSNFMTKELWEKTGLKSFKVNIPVKGIEITIATRKDEVYKRGFLSVVAQVFDPLDLGSPVMIREKLIVQALWQMKLGWDESLPQELHSSWSRHAGHSAENFPTVSETQTSQIQNAAQTTSTDPINNEYILTASTAPTTSTDQINNKYLPRTQTVSSFTPTISTKPNIHILPATHATQSTDTQQISHDPSNKRTISEIISPPPNDTPENSSFPAPKLKKPKSSITYARSIQVMEDIKNSARLIYDDTSVTHSISYETFVDILENVHGTPDPISLIKTYINDLESLLNLLSKLHENLPNKKSKAKFTRLRNKILKFIQPDTNTELENEFEKDFYKTF</sequence>
<protein>
    <submittedName>
        <fullName evidence="2">Uncharacterized protein</fullName>
    </submittedName>
</protein>
<name>A0ABM5JZZ0_DIAVI</name>
<dbReference type="PANTHER" id="PTHR22955">
    <property type="entry name" value="RETROTRANSPOSON"/>
    <property type="match status" value="1"/>
</dbReference>
<dbReference type="InterPro" id="IPR008042">
    <property type="entry name" value="Retrotrans_Pao"/>
</dbReference>
<dbReference type="Pfam" id="PF05380">
    <property type="entry name" value="Peptidase_A17"/>
    <property type="match status" value="1"/>
</dbReference>
<organism evidence="2 3">
    <name type="scientific">Diabrotica virgifera virgifera</name>
    <name type="common">western corn rootworm</name>
    <dbReference type="NCBI Taxonomy" id="50390"/>
    <lineage>
        <taxon>Eukaryota</taxon>
        <taxon>Metazoa</taxon>
        <taxon>Ecdysozoa</taxon>
        <taxon>Arthropoda</taxon>
        <taxon>Hexapoda</taxon>
        <taxon>Insecta</taxon>
        <taxon>Pterygota</taxon>
        <taxon>Neoptera</taxon>
        <taxon>Endopterygota</taxon>
        <taxon>Coleoptera</taxon>
        <taxon>Polyphaga</taxon>
        <taxon>Cucujiformia</taxon>
        <taxon>Chrysomeloidea</taxon>
        <taxon>Chrysomelidae</taxon>
        <taxon>Galerucinae</taxon>
        <taxon>Diabroticina</taxon>
        <taxon>Diabroticites</taxon>
        <taxon>Diabrotica</taxon>
    </lineage>
</organism>
<feature type="compositionally biased region" description="Polar residues" evidence="1">
    <location>
        <begin position="486"/>
        <end position="500"/>
    </location>
</feature>
<evidence type="ECO:0000313" key="3">
    <source>
        <dbReference type="Proteomes" id="UP001652700"/>
    </source>
</evidence>
<dbReference type="Proteomes" id="UP001652700">
    <property type="component" value="Unplaced"/>
</dbReference>
<evidence type="ECO:0000313" key="2">
    <source>
        <dbReference type="EnsemblMetazoa" id="XP_050503506.1"/>
    </source>
</evidence>
<feature type="region of interest" description="Disordered" evidence="1">
    <location>
        <begin position="315"/>
        <end position="334"/>
    </location>
</feature>
<proteinExistence type="predicted"/>
<keyword evidence="3" id="KW-1185">Reference proteome</keyword>
<feature type="region of interest" description="Disordered" evidence="1">
    <location>
        <begin position="559"/>
        <end position="604"/>
    </location>
</feature>
<dbReference type="RefSeq" id="XP_050503506.1">
    <property type="nucleotide sequence ID" value="XM_050647549.1"/>
</dbReference>
<feature type="compositionally biased region" description="Low complexity" evidence="1">
    <location>
        <begin position="247"/>
        <end position="265"/>
    </location>
</feature>
<feature type="region of interest" description="Disordered" evidence="1">
    <location>
        <begin position="475"/>
        <end position="500"/>
    </location>
</feature>
<feature type="region of interest" description="Disordered" evidence="1">
    <location>
        <begin position="94"/>
        <end position="147"/>
    </location>
</feature>
<evidence type="ECO:0000256" key="1">
    <source>
        <dbReference type="SAM" id="MobiDB-lite"/>
    </source>
</evidence>
<reference evidence="2" key="1">
    <citation type="submission" date="2025-05" db="UniProtKB">
        <authorList>
            <consortium name="EnsemblMetazoa"/>
        </authorList>
    </citation>
    <scope>IDENTIFICATION</scope>
</reference>
<feature type="region of interest" description="Disordered" evidence="1">
    <location>
        <begin position="235"/>
        <end position="307"/>
    </location>
</feature>
<dbReference type="GeneID" id="126882576"/>
<feature type="compositionally biased region" description="Polar residues" evidence="1">
    <location>
        <begin position="560"/>
        <end position="573"/>
    </location>
</feature>
<dbReference type="PANTHER" id="PTHR22955:SF77">
    <property type="entry name" value="ASPARTIC PUTATIVE DOMAIN-CONTAINING PROTEIN-RELATED"/>
    <property type="match status" value="1"/>
</dbReference>
<feature type="compositionally biased region" description="Low complexity" evidence="1">
    <location>
        <begin position="278"/>
        <end position="307"/>
    </location>
</feature>
<feature type="compositionally biased region" description="Polar residues" evidence="1">
    <location>
        <begin position="237"/>
        <end position="246"/>
    </location>
</feature>
<accession>A0ABM5JZZ0</accession>
<feature type="compositionally biased region" description="Basic and acidic residues" evidence="1">
    <location>
        <begin position="134"/>
        <end position="147"/>
    </location>
</feature>
<feature type="compositionally biased region" description="Polar residues" evidence="1">
    <location>
        <begin position="94"/>
        <end position="105"/>
    </location>
</feature>